<reference evidence="2" key="1">
    <citation type="journal article" date="2014" name="Front. Microbiol.">
        <title>High frequency of phylogenetically diverse reductive dehalogenase-homologous genes in deep subseafloor sedimentary metagenomes.</title>
        <authorList>
            <person name="Kawai M."/>
            <person name="Futagami T."/>
            <person name="Toyoda A."/>
            <person name="Takaki Y."/>
            <person name="Nishi S."/>
            <person name="Hori S."/>
            <person name="Arai W."/>
            <person name="Tsubouchi T."/>
            <person name="Morono Y."/>
            <person name="Uchiyama I."/>
            <person name="Ito T."/>
            <person name="Fujiyama A."/>
            <person name="Inagaki F."/>
            <person name="Takami H."/>
        </authorList>
    </citation>
    <scope>NUCLEOTIDE SEQUENCE</scope>
    <source>
        <strain evidence="2">Expedition CK06-06</strain>
    </source>
</reference>
<name>X0XXE0_9ZZZZ</name>
<evidence type="ECO:0000256" key="1">
    <source>
        <dbReference type="SAM" id="Phobius"/>
    </source>
</evidence>
<keyword evidence="1" id="KW-0472">Membrane</keyword>
<comment type="caution">
    <text evidence="2">The sequence shown here is derived from an EMBL/GenBank/DDBJ whole genome shotgun (WGS) entry which is preliminary data.</text>
</comment>
<dbReference type="AlphaFoldDB" id="X0XXE0"/>
<keyword evidence="1" id="KW-1133">Transmembrane helix</keyword>
<sequence>MDFLNASFKVGRLFDINIRVHILFLIWIAFRLFSARGGWAFEAAFLGILF</sequence>
<keyword evidence="1" id="KW-0812">Transmembrane</keyword>
<organism evidence="2">
    <name type="scientific">marine sediment metagenome</name>
    <dbReference type="NCBI Taxonomy" id="412755"/>
    <lineage>
        <taxon>unclassified sequences</taxon>
        <taxon>metagenomes</taxon>
        <taxon>ecological metagenomes</taxon>
    </lineage>
</organism>
<proteinExistence type="predicted"/>
<feature type="non-terminal residue" evidence="2">
    <location>
        <position position="50"/>
    </location>
</feature>
<gene>
    <name evidence="2" type="ORF">S01H1_82172</name>
</gene>
<evidence type="ECO:0000313" key="2">
    <source>
        <dbReference type="EMBL" id="GAG48059.1"/>
    </source>
</evidence>
<dbReference type="EMBL" id="BARS01055684">
    <property type="protein sequence ID" value="GAG48059.1"/>
    <property type="molecule type" value="Genomic_DNA"/>
</dbReference>
<accession>X0XXE0</accession>
<protein>
    <submittedName>
        <fullName evidence="2">Uncharacterized protein</fullName>
    </submittedName>
</protein>
<feature type="transmembrane region" description="Helical" evidence="1">
    <location>
        <begin position="20"/>
        <end position="41"/>
    </location>
</feature>